<dbReference type="RefSeq" id="WP_243607146.1">
    <property type="nucleotide sequence ID" value="NZ_JALGRD010000009.1"/>
</dbReference>
<sequence length="63" mass="7068">MQTRIRQLTGDEVPQGWRPTWATCWVVEMDGRAIAGPYATREEAQAVLDGDELPKVSQTPTPR</sequence>
<proteinExistence type="predicted"/>
<evidence type="ECO:0000313" key="1">
    <source>
        <dbReference type="EMBL" id="MCJ0975099.1"/>
    </source>
</evidence>
<reference evidence="1" key="1">
    <citation type="submission" date="2022-03" db="EMBL/GenBank/DDBJ databases">
        <title>Pseudomonas marianensis sp. nov., a marine bacterium isolated from deep-sea sediments of the Mariana Trench.</title>
        <authorList>
            <person name="Wei Y."/>
        </authorList>
    </citation>
    <scope>NUCLEOTIDE SEQUENCE</scope>
    <source>
        <strain evidence="1">PS1</strain>
    </source>
</reference>
<name>A0A9X1W969_9GAMM</name>
<protein>
    <submittedName>
        <fullName evidence="1">Uncharacterized protein</fullName>
    </submittedName>
</protein>
<organism evidence="1 2">
    <name type="scientific">Stutzerimonas marianensis</name>
    <dbReference type="NCBI Taxonomy" id="2929513"/>
    <lineage>
        <taxon>Bacteria</taxon>
        <taxon>Pseudomonadati</taxon>
        <taxon>Pseudomonadota</taxon>
        <taxon>Gammaproteobacteria</taxon>
        <taxon>Pseudomonadales</taxon>
        <taxon>Pseudomonadaceae</taxon>
        <taxon>Stutzerimonas</taxon>
    </lineage>
</organism>
<keyword evidence="2" id="KW-1185">Reference proteome</keyword>
<dbReference type="AlphaFoldDB" id="A0A9X1W969"/>
<evidence type="ECO:0000313" key="2">
    <source>
        <dbReference type="Proteomes" id="UP001139682"/>
    </source>
</evidence>
<dbReference type="EMBL" id="JALGRD010000009">
    <property type="protein sequence ID" value="MCJ0975099.1"/>
    <property type="molecule type" value="Genomic_DNA"/>
</dbReference>
<dbReference type="Proteomes" id="UP001139682">
    <property type="component" value="Unassembled WGS sequence"/>
</dbReference>
<gene>
    <name evidence="1" type="ORF">MST27_17135</name>
</gene>
<comment type="caution">
    <text evidence="1">The sequence shown here is derived from an EMBL/GenBank/DDBJ whole genome shotgun (WGS) entry which is preliminary data.</text>
</comment>
<accession>A0A9X1W969</accession>